<dbReference type="GO" id="GO:0016042">
    <property type="term" value="P:lipid catabolic process"/>
    <property type="evidence" value="ECO:0007669"/>
    <property type="project" value="UniProtKB-UniRule"/>
</dbReference>
<feature type="short sequence motif" description="GXSXG" evidence="2">
    <location>
        <begin position="44"/>
        <end position="48"/>
    </location>
</feature>
<dbReference type="PROSITE" id="PS51635">
    <property type="entry name" value="PNPLA"/>
    <property type="match status" value="1"/>
</dbReference>
<keyword evidence="2" id="KW-0378">Hydrolase</keyword>
<evidence type="ECO:0000256" key="1">
    <source>
        <dbReference type="ARBA" id="ARBA00023098"/>
    </source>
</evidence>
<accession>A0AAN7PH95</accession>
<dbReference type="Proteomes" id="UP001309876">
    <property type="component" value="Unassembled WGS sequence"/>
</dbReference>
<dbReference type="InterPro" id="IPR002641">
    <property type="entry name" value="PNPLA_dom"/>
</dbReference>
<dbReference type="Pfam" id="PF01734">
    <property type="entry name" value="Patatin"/>
    <property type="match status" value="1"/>
</dbReference>
<proteinExistence type="predicted"/>
<evidence type="ECO:0000256" key="2">
    <source>
        <dbReference type="PROSITE-ProRule" id="PRU01161"/>
    </source>
</evidence>
<dbReference type="InterPro" id="IPR016035">
    <property type="entry name" value="Acyl_Trfase/lysoPLipase"/>
</dbReference>
<sequence>MAPTMLAIDGGGVRGIIALELLYKLEVALNVPHRMWEFFDLVVGTSAGGLIALDLCVSGGTVQTSMHRFEEFAHRVFRKQPNRCCSICSRLYETISRLTNDSKYDSTELEGVVKEVFGTRNTLCDGGIQALSHTKLGIMATTVGTSQLRIFTSYNGIKRPLNHENYKILRHEDSELEPKLWEVARCTTAAPGYFTPKSLPGFGGLQDGGMRANNPTEAGLWELAMIWPENPQPNLVLSVGTGFAKAPTHELLQRRGFWLDGFMPRILGAFLASPCLHGQNSWLALLNRLDNDSREAFVRLNIEFESEEPALDDTKQLPLLHDLARNSKIDYIPLRNKLWALSFFFEITALPKFGSGSYTCYGVVRSRFDDVRPVLTAICRQYNNLSIAVDGCPEIELSTEQCCAQCGSLRFPVQFDVKRLEDTMDIVLRFEEGIRHSICGLPTSTRRVIDLQKAWFGDHTSTWSLSADECCVKTRKRKNTTDDRGAAKRSKTMS</sequence>
<dbReference type="GO" id="GO:0047499">
    <property type="term" value="F:calcium-independent phospholipase A2 activity"/>
    <property type="evidence" value="ECO:0007669"/>
    <property type="project" value="TreeGrafter"/>
</dbReference>
<dbReference type="PANTHER" id="PTHR24185">
    <property type="entry name" value="CALCIUM-INDEPENDENT PHOSPHOLIPASE A2-GAMMA"/>
    <property type="match status" value="1"/>
</dbReference>
<dbReference type="GO" id="GO:0046486">
    <property type="term" value="P:glycerolipid metabolic process"/>
    <property type="evidence" value="ECO:0007669"/>
    <property type="project" value="UniProtKB-ARBA"/>
</dbReference>
<organism evidence="4 5">
    <name type="scientific">Lithohypha guttulata</name>
    <dbReference type="NCBI Taxonomy" id="1690604"/>
    <lineage>
        <taxon>Eukaryota</taxon>
        <taxon>Fungi</taxon>
        <taxon>Dikarya</taxon>
        <taxon>Ascomycota</taxon>
        <taxon>Pezizomycotina</taxon>
        <taxon>Eurotiomycetes</taxon>
        <taxon>Chaetothyriomycetidae</taxon>
        <taxon>Chaetothyriales</taxon>
        <taxon>Trichomeriaceae</taxon>
        <taxon>Lithohypha</taxon>
    </lineage>
</organism>
<evidence type="ECO:0000313" key="4">
    <source>
        <dbReference type="EMBL" id="KAK5080184.1"/>
    </source>
</evidence>
<comment type="caution">
    <text evidence="4">The sequence shown here is derived from an EMBL/GenBank/DDBJ whole genome shotgun (WGS) entry which is preliminary data.</text>
</comment>
<feature type="short sequence motif" description="DGA/G" evidence="2">
    <location>
        <begin position="207"/>
        <end position="209"/>
    </location>
</feature>
<name>A0AAN7PH95_9EURO</name>
<evidence type="ECO:0000259" key="3">
    <source>
        <dbReference type="PROSITE" id="PS51635"/>
    </source>
</evidence>
<keyword evidence="2" id="KW-0442">Lipid degradation</keyword>
<dbReference type="SUPFAM" id="SSF52151">
    <property type="entry name" value="FabD/lysophospholipase-like"/>
    <property type="match status" value="1"/>
</dbReference>
<reference evidence="4 5" key="1">
    <citation type="submission" date="2023-08" db="EMBL/GenBank/DDBJ databases">
        <title>Black Yeasts Isolated from many extreme environments.</title>
        <authorList>
            <person name="Coleine C."/>
            <person name="Stajich J.E."/>
            <person name="Selbmann L."/>
        </authorList>
    </citation>
    <scope>NUCLEOTIDE SEQUENCE [LARGE SCALE GENOMIC DNA]</scope>
    <source>
        <strain evidence="4 5">CCFEE 5910</strain>
    </source>
</reference>
<feature type="active site" description="Nucleophile" evidence="2">
    <location>
        <position position="46"/>
    </location>
</feature>
<evidence type="ECO:0000313" key="5">
    <source>
        <dbReference type="Proteomes" id="UP001309876"/>
    </source>
</evidence>
<feature type="domain" description="PNPLA" evidence="3">
    <location>
        <begin position="6"/>
        <end position="220"/>
    </location>
</feature>
<keyword evidence="1 2" id="KW-0443">Lipid metabolism</keyword>
<dbReference type="Gene3D" id="3.40.1090.10">
    <property type="entry name" value="Cytosolic phospholipase A2 catalytic domain"/>
    <property type="match status" value="1"/>
</dbReference>
<dbReference type="CDD" id="cd07199">
    <property type="entry name" value="Pat17_PNPLA8_PNPLA9_like"/>
    <property type="match status" value="1"/>
</dbReference>
<dbReference type="GO" id="GO:0019369">
    <property type="term" value="P:arachidonate metabolic process"/>
    <property type="evidence" value="ECO:0007669"/>
    <property type="project" value="TreeGrafter"/>
</dbReference>
<dbReference type="EMBL" id="JAVRRJ010000019">
    <property type="protein sequence ID" value="KAK5080184.1"/>
    <property type="molecule type" value="Genomic_DNA"/>
</dbReference>
<gene>
    <name evidence="4" type="ORF">LTR05_008751</name>
</gene>
<dbReference type="AlphaFoldDB" id="A0AAN7PH95"/>
<keyword evidence="5" id="KW-1185">Reference proteome</keyword>
<feature type="short sequence motif" description="GXGXXG" evidence="2">
    <location>
        <begin position="10"/>
        <end position="15"/>
    </location>
</feature>
<dbReference type="PANTHER" id="PTHR24185:SF8">
    <property type="entry name" value="PNPLA DOMAIN-CONTAINING PROTEIN"/>
    <property type="match status" value="1"/>
</dbReference>
<feature type="active site" description="Proton acceptor" evidence="2">
    <location>
        <position position="207"/>
    </location>
</feature>
<dbReference type="GO" id="GO:0016020">
    <property type="term" value="C:membrane"/>
    <property type="evidence" value="ECO:0007669"/>
    <property type="project" value="TreeGrafter"/>
</dbReference>
<protein>
    <recommendedName>
        <fullName evidence="3">PNPLA domain-containing protein</fullName>
    </recommendedName>
</protein>